<dbReference type="InterPro" id="IPR011010">
    <property type="entry name" value="DNA_brk_join_enz"/>
</dbReference>
<keyword evidence="3" id="KW-0233">DNA recombination</keyword>
<dbReference type="Gene3D" id="1.10.150.130">
    <property type="match status" value="1"/>
</dbReference>
<accession>A0ABP9SQT7</accession>
<dbReference type="SUPFAM" id="SSF56349">
    <property type="entry name" value="DNA breaking-rejoining enzymes"/>
    <property type="match status" value="1"/>
</dbReference>
<dbReference type="PANTHER" id="PTHR30349:SF41">
    <property type="entry name" value="INTEGRASE_RECOMBINASE PROTEIN MJ0367-RELATED"/>
    <property type="match status" value="1"/>
</dbReference>
<dbReference type="EMBL" id="BAABJQ010000038">
    <property type="protein sequence ID" value="GAA5199567.1"/>
    <property type="molecule type" value="Genomic_DNA"/>
</dbReference>
<gene>
    <name evidence="5" type="ORF">GCM10023322_75460</name>
</gene>
<dbReference type="Proteomes" id="UP001501570">
    <property type="component" value="Unassembled WGS sequence"/>
</dbReference>
<comment type="caution">
    <text evidence="5">The sequence shown here is derived from an EMBL/GenBank/DDBJ whole genome shotgun (WGS) entry which is preliminary data.</text>
</comment>
<dbReference type="PANTHER" id="PTHR30349">
    <property type="entry name" value="PHAGE INTEGRASE-RELATED"/>
    <property type="match status" value="1"/>
</dbReference>
<reference evidence="6" key="1">
    <citation type="journal article" date="2019" name="Int. J. Syst. Evol. Microbiol.">
        <title>The Global Catalogue of Microorganisms (GCM) 10K type strain sequencing project: providing services to taxonomists for standard genome sequencing and annotation.</title>
        <authorList>
            <consortium name="The Broad Institute Genomics Platform"/>
            <consortium name="The Broad Institute Genome Sequencing Center for Infectious Disease"/>
            <person name="Wu L."/>
            <person name="Ma J."/>
        </authorList>
    </citation>
    <scope>NUCLEOTIDE SEQUENCE [LARGE SCALE GENOMIC DNA]</scope>
    <source>
        <strain evidence="6">JCM 18304</strain>
    </source>
</reference>
<evidence type="ECO:0000256" key="3">
    <source>
        <dbReference type="ARBA" id="ARBA00023172"/>
    </source>
</evidence>
<keyword evidence="2" id="KW-0238">DNA-binding</keyword>
<evidence type="ECO:0000259" key="4">
    <source>
        <dbReference type="PROSITE" id="PS51898"/>
    </source>
</evidence>
<dbReference type="InterPro" id="IPR050090">
    <property type="entry name" value="Tyrosine_recombinase_XerCD"/>
</dbReference>
<organism evidence="5 6">
    <name type="scientific">Rugosimonospora acidiphila</name>
    <dbReference type="NCBI Taxonomy" id="556531"/>
    <lineage>
        <taxon>Bacteria</taxon>
        <taxon>Bacillati</taxon>
        <taxon>Actinomycetota</taxon>
        <taxon>Actinomycetes</taxon>
        <taxon>Micromonosporales</taxon>
        <taxon>Micromonosporaceae</taxon>
        <taxon>Rugosimonospora</taxon>
    </lineage>
</organism>
<name>A0ABP9SQT7_9ACTN</name>
<dbReference type="InterPro" id="IPR002104">
    <property type="entry name" value="Integrase_catalytic"/>
</dbReference>
<keyword evidence="6" id="KW-1185">Reference proteome</keyword>
<evidence type="ECO:0000256" key="2">
    <source>
        <dbReference type="ARBA" id="ARBA00023125"/>
    </source>
</evidence>
<proteinExistence type="inferred from homology"/>
<sequence length="341" mass="37308">MSDIQTIATARQFLAQLGITVADLRKAERPPVPTMAQYLPQVMAAAGPGARRTYGSYWVRMATLWGDRPLDAIAATDIEALKHEAAAMALCRRNGRGGRHAGEHVIAAARAIYNRAIADGIIERAESPAHRIGKPRRLPSTRRALTASELEQINLVAHTSGNDVVLDAILLRLHTETACRRGGALGLRLMDLDRENGLVQLREKGGTLRCQPITLDLAGSLAELAHARGAVHPTDALLRYRNGAPLTSRRYDQLWRRIGQQLPWVAAQNISTHWLRHTTLTWVERHFNYGVARAYAGHTDAKGAATTTYIKGYLVEVATALSAMTGQPHPHADPNHELLAA</sequence>
<evidence type="ECO:0000313" key="5">
    <source>
        <dbReference type="EMBL" id="GAA5199567.1"/>
    </source>
</evidence>
<dbReference type="InterPro" id="IPR013762">
    <property type="entry name" value="Integrase-like_cat_sf"/>
</dbReference>
<feature type="domain" description="Tyr recombinase" evidence="4">
    <location>
        <begin position="140"/>
        <end position="322"/>
    </location>
</feature>
<dbReference type="PROSITE" id="PS51898">
    <property type="entry name" value="TYR_RECOMBINASE"/>
    <property type="match status" value="1"/>
</dbReference>
<evidence type="ECO:0000313" key="6">
    <source>
        <dbReference type="Proteomes" id="UP001501570"/>
    </source>
</evidence>
<dbReference type="InterPro" id="IPR010998">
    <property type="entry name" value="Integrase_recombinase_N"/>
</dbReference>
<dbReference type="Gene3D" id="1.10.443.10">
    <property type="entry name" value="Intergrase catalytic core"/>
    <property type="match status" value="1"/>
</dbReference>
<protein>
    <recommendedName>
        <fullName evidence="4">Tyr recombinase domain-containing protein</fullName>
    </recommendedName>
</protein>
<dbReference type="CDD" id="cd00397">
    <property type="entry name" value="DNA_BRE_C"/>
    <property type="match status" value="1"/>
</dbReference>
<dbReference type="RefSeq" id="WP_345638032.1">
    <property type="nucleotide sequence ID" value="NZ_BAABJQ010000038.1"/>
</dbReference>
<dbReference type="Pfam" id="PF00589">
    <property type="entry name" value="Phage_integrase"/>
    <property type="match status" value="1"/>
</dbReference>
<evidence type="ECO:0000256" key="1">
    <source>
        <dbReference type="ARBA" id="ARBA00008857"/>
    </source>
</evidence>
<comment type="similarity">
    <text evidence="1">Belongs to the 'phage' integrase family.</text>
</comment>